<comment type="caution">
    <text evidence="6">The sequence shown here is derived from an EMBL/GenBank/DDBJ whole genome shotgun (WGS) entry which is preliminary data.</text>
</comment>
<proteinExistence type="predicted"/>
<dbReference type="SUPFAM" id="SSF46458">
    <property type="entry name" value="Globin-like"/>
    <property type="match status" value="1"/>
</dbReference>
<dbReference type="GO" id="GO:0019825">
    <property type="term" value="F:oxygen binding"/>
    <property type="evidence" value="ECO:0007669"/>
    <property type="project" value="InterPro"/>
</dbReference>
<accession>A0A8J3MY09</accession>
<dbReference type="Gene3D" id="1.10.490.10">
    <property type="entry name" value="Globins"/>
    <property type="match status" value="1"/>
</dbReference>
<dbReference type="EMBL" id="BNJF01000008">
    <property type="protein sequence ID" value="GHO50293.1"/>
    <property type="molecule type" value="Genomic_DNA"/>
</dbReference>
<dbReference type="Pfam" id="PF01152">
    <property type="entry name" value="Bac_globin"/>
    <property type="match status" value="1"/>
</dbReference>
<gene>
    <name evidence="6" type="primary">glbN</name>
    <name evidence="6" type="ORF">KSX_84560</name>
</gene>
<dbReference type="InterPro" id="IPR009050">
    <property type="entry name" value="Globin-like_sf"/>
</dbReference>
<keyword evidence="4 5" id="KW-0408">Iron</keyword>
<dbReference type="InterPro" id="IPR001486">
    <property type="entry name" value="Hemoglobin_trunc"/>
</dbReference>
<organism evidence="6 7">
    <name type="scientific">Ktedonospora formicarum</name>
    <dbReference type="NCBI Taxonomy" id="2778364"/>
    <lineage>
        <taxon>Bacteria</taxon>
        <taxon>Bacillati</taxon>
        <taxon>Chloroflexota</taxon>
        <taxon>Ktedonobacteria</taxon>
        <taxon>Ktedonobacterales</taxon>
        <taxon>Ktedonobacteraceae</taxon>
        <taxon>Ktedonospora</taxon>
    </lineage>
</organism>
<dbReference type="GO" id="GO:0020037">
    <property type="term" value="F:heme binding"/>
    <property type="evidence" value="ECO:0007669"/>
    <property type="project" value="InterPro"/>
</dbReference>
<keyword evidence="1" id="KW-0813">Transport</keyword>
<name>A0A8J3MY09_9CHLR</name>
<keyword evidence="3 5" id="KW-0479">Metal-binding</keyword>
<evidence type="ECO:0000256" key="5">
    <source>
        <dbReference type="PIRSR" id="PIRSR601486-1"/>
    </source>
</evidence>
<dbReference type="InterPro" id="IPR012292">
    <property type="entry name" value="Globin/Proto"/>
</dbReference>
<evidence type="ECO:0000256" key="1">
    <source>
        <dbReference type="ARBA" id="ARBA00022448"/>
    </source>
</evidence>
<feature type="binding site" description="distal binding residue" evidence="5">
    <location>
        <position position="45"/>
    </location>
    <ligand>
        <name>heme</name>
        <dbReference type="ChEBI" id="CHEBI:30413"/>
    </ligand>
    <ligandPart>
        <name>Fe</name>
        <dbReference type="ChEBI" id="CHEBI:18248"/>
    </ligandPart>
</feature>
<dbReference type="Proteomes" id="UP000612362">
    <property type="component" value="Unassembled WGS sequence"/>
</dbReference>
<keyword evidence="2 5" id="KW-0349">Heme</keyword>
<evidence type="ECO:0000256" key="2">
    <source>
        <dbReference type="ARBA" id="ARBA00022617"/>
    </source>
</evidence>
<evidence type="ECO:0000313" key="6">
    <source>
        <dbReference type="EMBL" id="GHO50293.1"/>
    </source>
</evidence>
<evidence type="ECO:0000256" key="4">
    <source>
        <dbReference type="ARBA" id="ARBA00023004"/>
    </source>
</evidence>
<dbReference type="RefSeq" id="WP_220199348.1">
    <property type="nucleotide sequence ID" value="NZ_BNJF01000008.1"/>
</dbReference>
<evidence type="ECO:0000256" key="3">
    <source>
        <dbReference type="ARBA" id="ARBA00022723"/>
    </source>
</evidence>
<dbReference type="CDD" id="cd14775">
    <property type="entry name" value="TrHb2_O-like"/>
    <property type="match status" value="1"/>
</dbReference>
<keyword evidence="7" id="KW-1185">Reference proteome</keyword>
<evidence type="ECO:0000313" key="7">
    <source>
        <dbReference type="Proteomes" id="UP000612362"/>
    </source>
</evidence>
<reference evidence="6" key="1">
    <citation type="submission" date="2020-10" db="EMBL/GenBank/DDBJ databases">
        <title>Taxonomic study of unclassified bacteria belonging to the class Ktedonobacteria.</title>
        <authorList>
            <person name="Yabe S."/>
            <person name="Wang C.M."/>
            <person name="Zheng Y."/>
            <person name="Sakai Y."/>
            <person name="Cavaletti L."/>
            <person name="Monciardini P."/>
            <person name="Donadio S."/>
        </authorList>
    </citation>
    <scope>NUCLEOTIDE SEQUENCE</scope>
    <source>
        <strain evidence="6">SOSP1-1</strain>
    </source>
</reference>
<sequence length="152" mass="17451">MPTLFEHAGGLDALHRLEEVFYASVLKDPLLQPLFGAGQPHHVDHLAAFTAESFGGPDRFTRELGGMDTLIAKHRHLRITEAQRQRFVELYLAALDTVRMPDDEPFRKAFREHVEFGSRVAMQNSHAECDEDLYPLHEVPRWSWADEQSDDQ</sequence>
<protein>
    <submittedName>
        <fullName evidence="6">Oxidoreductase</fullName>
    </submittedName>
</protein>
<dbReference type="AlphaFoldDB" id="A0A8J3MY09"/>
<dbReference type="GO" id="GO:0046872">
    <property type="term" value="F:metal ion binding"/>
    <property type="evidence" value="ECO:0007669"/>
    <property type="project" value="UniProtKB-KW"/>
</dbReference>